<reference evidence="1 2" key="1">
    <citation type="journal article" date="2022" name="New Phytol.">
        <title>Ecological generalism drives hyperdiversity of secondary metabolite gene clusters in xylarialean endophytes.</title>
        <authorList>
            <person name="Franco M.E.E."/>
            <person name="Wisecaver J.H."/>
            <person name="Arnold A.E."/>
            <person name="Ju Y.M."/>
            <person name="Slot J.C."/>
            <person name="Ahrendt S."/>
            <person name="Moore L.P."/>
            <person name="Eastman K.E."/>
            <person name="Scott K."/>
            <person name="Konkel Z."/>
            <person name="Mondo S.J."/>
            <person name="Kuo A."/>
            <person name="Hayes R.D."/>
            <person name="Haridas S."/>
            <person name="Andreopoulos B."/>
            <person name="Riley R."/>
            <person name="LaButti K."/>
            <person name="Pangilinan J."/>
            <person name="Lipzen A."/>
            <person name="Amirebrahimi M."/>
            <person name="Yan J."/>
            <person name="Adam C."/>
            <person name="Keymanesh K."/>
            <person name="Ng V."/>
            <person name="Louie K."/>
            <person name="Northen T."/>
            <person name="Drula E."/>
            <person name="Henrissat B."/>
            <person name="Hsieh H.M."/>
            <person name="Youens-Clark K."/>
            <person name="Lutzoni F."/>
            <person name="Miadlikowska J."/>
            <person name="Eastwood D.C."/>
            <person name="Hamelin R.C."/>
            <person name="Grigoriev I.V."/>
            <person name="U'Ren J.M."/>
        </authorList>
    </citation>
    <scope>NUCLEOTIDE SEQUENCE [LARGE SCALE GENOMIC DNA]</scope>
    <source>
        <strain evidence="1 2">CBS 119005</strain>
    </source>
</reference>
<proteinExistence type="predicted"/>
<evidence type="ECO:0000313" key="2">
    <source>
        <dbReference type="Proteomes" id="UP001497700"/>
    </source>
</evidence>
<protein>
    <submittedName>
        <fullName evidence="1">Uncharacterized protein</fullName>
    </submittedName>
</protein>
<gene>
    <name evidence="1" type="ORF">F4820DRAFT_465027</name>
</gene>
<organism evidence="1 2">
    <name type="scientific">Hypoxylon rubiginosum</name>
    <dbReference type="NCBI Taxonomy" id="110542"/>
    <lineage>
        <taxon>Eukaryota</taxon>
        <taxon>Fungi</taxon>
        <taxon>Dikarya</taxon>
        <taxon>Ascomycota</taxon>
        <taxon>Pezizomycotina</taxon>
        <taxon>Sordariomycetes</taxon>
        <taxon>Xylariomycetidae</taxon>
        <taxon>Xylariales</taxon>
        <taxon>Hypoxylaceae</taxon>
        <taxon>Hypoxylon</taxon>
    </lineage>
</organism>
<dbReference type="Proteomes" id="UP001497700">
    <property type="component" value="Unassembled WGS sequence"/>
</dbReference>
<name>A0ACB9ZCT4_9PEZI</name>
<comment type="caution">
    <text evidence="1">The sequence shown here is derived from an EMBL/GenBank/DDBJ whole genome shotgun (WGS) entry which is preliminary data.</text>
</comment>
<evidence type="ECO:0000313" key="1">
    <source>
        <dbReference type="EMBL" id="KAI4869010.1"/>
    </source>
</evidence>
<dbReference type="EMBL" id="MU393434">
    <property type="protein sequence ID" value="KAI4869010.1"/>
    <property type="molecule type" value="Genomic_DNA"/>
</dbReference>
<keyword evidence="2" id="KW-1185">Reference proteome</keyword>
<sequence>MKILVYKGVLMIFPSLDLQLKNCRTSAPRNIAITHSEATRRFNLANALDFGYHCMDLNLDDDVQVQIPYGQHQQEFALLQPVLIKIAVFLDNWTDLLGTEFNTSMFWGLLRLILKFIQANISAAFRVSRMLRELSRKIELLDHHFANAQILSPQMKETYINSRLSLLNFLTRSIEFIRSQTAGRSAEGDWQPLEDHFSSAIQVLNGLLSRLEKKNRSINALWDLSFGSLDEHSRAILGLLCFLAPDSIPQAIFELVNTSGLPDTLSFCTDTLQVSEAIENLLTLALIKRDEESRMLSVHRLVQVPFKHFMSSAERQRSFKDATILVSQAFPRRDSDIAQLYLMWDKCSLYLQHVLSLKDCCREELAVTPGFTVPPTYCDLSNAYLLEINSYAELEDLIEVNTMVLDTLSSENRTIALQGSLTSHRGQLLIRLGRPEEGVEWLRKSYDIRSHDVPFNYRESAWAAENLANGIATLNQFPEAIEWYERARDHWQTWSNQQPVGKGEWPACIKKSMGMALVWSGDSARARSVVNMALDQIESTEPYNWAMAAYTHFALGSIDRHDKMFEAAEAHFMEAQNLWLKGDQLRTDPFNAACVYRLGCVALEQGKVEAAVKHLQDASIITEMREDQMVAEHMRCLFKLSEALQQEPKDEGKASRLRETAEQLFRRRAPDAKDLGLEDSYDQLINILWR</sequence>
<accession>A0ACB9ZCT4</accession>